<feature type="domain" description="Ricin B lectin" evidence="1">
    <location>
        <begin position="4"/>
        <end position="73"/>
    </location>
</feature>
<dbReference type="InterPro" id="IPR035992">
    <property type="entry name" value="Ricin_B-like_lectins"/>
</dbReference>
<dbReference type="InterPro" id="IPR000772">
    <property type="entry name" value="Ricin_B_lectin"/>
</dbReference>
<evidence type="ECO:0000313" key="2">
    <source>
        <dbReference type="EMBL" id="KAF9808692.1"/>
    </source>
</evidence>
<gene>
    <name evidence="2" type="ORF">IEO21_07779</name>
</gene>
<evidence type="ECO:0000259" key="1">
    <source>
        <dbReference type="Pfam" id="PF14200"/>
    </source>
</evidence>
<organism evidence="2 3">
    <name type="scientific">Rhodonia placenta</name>
    <dbReference type="NCBI Taxonomy" id="104341"/>
    <lineage>
        <taxon>Eukaryota</taxon>
        <taxon>Fungi</taxon>
        <taxon>Dikarya</taxon>
        <taxon>Basidiomycota</taxon>
        <taxon>Agaricomycotina</taxon>
        <taxon>Agaricomycetes</taxon>
        <taxon>Polyporales</taxon>
        <taxon>Adustoporiaceae</taxon>
        <taxon>Rhodonia</taxon>
    </lineage>
</organism>
<reference evidence="2" key="1">
    <citation type="submission" date="2020-11" db="EMBL/GenBank/DDBJ databases">
        <authorList>
            <person name="Koelle M."/>
            <person name="Horta M.A.C."/>
            <person name="Nowrousian M."/>
            <person name="Ohm R.A."/>
            <person name="Benz P."/>
            <person name="Pilgard A."/>
        </authorList>
    </citation>
    <scope>NUCLEOTIDE SEQUENCE</scope>
    <source>
        <strain evidence="2">FPRL280</strain>
    </source>
</reference>
<comment type="caution">
    <text evidence="2">The sequence shown here is derived from an EMBL/GenBank/DDBJ whole genome shotgun (WGS) entry which is preliminary data.</text>
</comment>
<dbReference type="EMBL" id="JADOXO010000235">
    <property type="protein sequence ID" value="KAF9808692.1"/>
    <property type="molecule type" value="Genomic_DNA"/>
</dbReference>
<evidence type="ECO:0000313" key="3">
    <source>
        <dbReference type="Proteomes" id="UP000639403"/>
    </source>
</evidence>
<proteinExistence type="predicted"/>
<name>A0A8H7NXI5_9APHY</name>
<dbReference type="SUPFAM" id="SSF50370">
    <property type="entry name" value="Ricin B-like lectins"/>
    <property type="match status" value="1"/>
</dbReference>
<dbReference type="Gene3D" id="2.80.10.50">
    <property type="match status" value="1"/>
</dbReference>
<reference evidence="2" key="2">
    <citation type="journal article" name="Front. Microbiol.">
        <title>Degradative Capacity of Two Strains of Rhodonia placenta: From Phenotype to Genotype.</title>
        <authorList>
            <person name="Kolle M."/>
            <person name="Horta M.A.C."/>
            <person name="Nowrousian M."/>
            <person name="Ohm R.A."/>
            <person name="Benz J.P."/>
            <person name="Pilgard A."/>
        </authorList>
    </citation>
    <scope>NUCLEOTIDE SEQUENCE</scope>
    <source>
        <strain evidence="2">FPRL280</strain>
    </source>
</reference>
<dbReference type="Proteomes" id="UP000639403">
    <property type="component" value="Unassembled WGS sequence"/>
</dbReference>
<protein>
    <recommendedName>
        <fullName evidence="1">Ricin B lectin domain-containing protein</fullName>
    </recommendedName>
</protein>
<dbReference type="Pfam" id="PF14200">
    <property type="entry name" value="RicinB_lectin_2"/>
    <property type="match status" value="1"/>
</dbReference>
<accession>A0A8H7NXI5</accession>
<dbReference type="AlphaFoldDB" id="A0A8H7NXI5"/>
<sequence length="146" mass="16224">MSVQPGNYRIQNVGAHTYMDMFSGWSAQGTRIAGWWDNDNFNQLVGVQELRRWQFEPVGNDTWKLLNAASGTYALAPIHALNKGLVGGTPLDLFTFIDSDGSYQIKLVDEPLVLYLANGLDDTQVTLQAADGGDDNQFWYLHPATN</sequence>